<organism evidence="3 4">
    <name type="scientific">Sphingomonas aurantiaca</name>
    <dbReference type="NCBI Taxonomy" id="185949"/>
    <lineage>
        <taxon>Bacteria</taxon>
        <taxon>Pseudomonadati</taxon>
        <taxon>Pseudomonadota</taxon>
        <taxon>Alphaproteobacteria</taxon>
        <taxon>Sphingomonadales</taxon>
        <taxon>Sphingomonadaceae</taxon>
        <taxon>Sphingomonas</taxon>
    </lineage>
</organism>
<feature type="region of interest" description="Disordered" evidence="1">
    <location>
        <begin position="81"/>
        <end position="103"/>
    </location>
</feature>
<evidence type="ECO:0000313" key="3">
    <source>
        <dbReference type="EMBL" id="PTQ61086.1"/>
    </source>
</evidence>
<comment type="caution">
    <text evidence="3">The sequence shown here is derived from an EMBL/GenBank/DDBJ whole genome shotgun (WGS) entry which is preliminary data.</text>
</comment>
<evidence type="ECO:0000256" key="2">
    <source>
        <dbReference type="SAM" id="Phobius"/>
    </source>
</evidence>
<keyword evidence="2" id="KW-0812">Transmembrane</keyword>
<dbReference type="RefSeq" id="WP_107957274.1">
    <property type="nucleotide sequence ID" value="NZ_JASPFP010000001.1"/>
</dbReference>
<accession>A0A2T5GP37</accession>
<feature type="compositionally biased region" description="Basic residues" evidence="1">
    <location>
        <begin position="82"/>
        <end position="92"/>
    </location>
</feature>
<keyword evidence="2" id="KW-0472">Membrane</keyword>
<evidence type="ECO:0000313" key="4">
    <source>
        <dbReference type="Proteomes" id="UP000244189"/>
    </source>
</evidence>
<reference evidence="3 4" key="1">
    <citation type="submission" date="2018-04" db="EMBL/GenBank/DDBJ databases">
        <title>Genomic Encyclopedia of Type Strains, Phase III (KMG-III): the genomes of soil and plant-associated and newly described type strains.</title>
        <authorList>
            <person name="Whitman W."/>
        </authorList>
    </citation>
    <scope>NUCLEOTIDE SEQUENCE [LARGE SCALE GENOMIC DNA]</scope>
    <source>
        <strain evidence="3 4">MA101b</strain>
    </source>
</reference>
<feature type="transmembrane region" description="Helical" evidence="2">
    <location>
        <begin position="12"/>
        <end position="31"/>
    </location>
</feature>
<name>A0A2T5GP37_9SPHN</name>
<keyword evidence="4" id="KW-1185">Reference proteome</keyword>
<gene>
    <name evidence="3" type="ORF">C8J26_1404</name>
</gene>
<dbReference type="EMBL" id="QAOG01000002">
    <property type="protein sequence ID" value="PTQ61086.1"/>
    <property type="molecule type" value="Genomic_DNA"/>
</dbReference>
<dbReference type="Proteomes" id="UP000244189">
    <property type="component" value="Unassembled WGS sequence"/>
</dbReference>
<keyword evidence="2" id="KW-1133">Transmembrane helix</keyword>
<feature type="transmembrane region" description="Helical" evidence="2">
    <location>
        <begin position="37"/>
        <end position="56"/>
    </location>
</feature>
<sequence length="103" mass="11361">MPSVNAVRSPILRIGQLVLGVLLILGAPVLAPLPGPAGIFLFAGGMVLILRNSRWARLKWARLKRRWPRAGHFVDRMMRRQSAMRRHARAKASKSAMAKAGAN</sequence>
<protein>
    <submittedName>
        <fullName evidence="3">Uncharacterized protein</fullName>
    </submittedName>
</protein>
<proteinExistence type="predicted"/>
<evidence type="ECO:0000256" key="1">
    <source>
        <dbReference type="SAM" id="MobiDB-lite"/>
    </source>
</evidence>
<dbReference type="AlphaFoldDB" id="A0A2T5GP37"/>
<feature type="compositionally biased region" description="Low complexity" evidence="1">
    <location>
        <begin position="93"/>
        <end position="103"/>
    </location>
</feature>